<dbReference type="Proteomes" id="UP000601435">
    <property type="component" value="Unassembled WGS sequence"/>
</dbReference>
<dbReference type="CDD" id="cd00105">
    <property type="entry name" value="KH-I"/>
    <property type="match status" value="2"/>
</dbReference>
<feature type="domain" description="K Homology" evidence="3">
    <location>
        <begin position="15"/>
        <end position="86"/>
    </location>
</feature>
<evidence type="ECO:0000256" key="1">
    <source>
        <dbReference type="PROSITE-ProRule" id="PRU00117"/>
    </source>
</evidence>
<evidence type="ECO:0000313" key="4">
    <source>
        <dbReference type="EMBL" id="CAE7456523.1"/>
    </source>
</evidence>
<organism evidence="4 5">
    <name type="scientific">Symbiodinium necroappetens</name>
    <dbReference type="NCBI Taxonomy" id="1628268"/>
    <lineage>
        <taxon>Eukaryota</taxon>
        <taxon>Sar</taxon>
        <taxon>Alveolata</taxon>
        <taxon>Dinophyceae</taxon>
        <taxon>Suessiales</taxon>
        <taxon>Symbiodiniaceae</taxon>
        <taxon>Symbiodinium</taxon>
    </lineage>
</organism>
<dbReference type="GO" id="GO:0010494">
    <property type="term" value="C:cytoplasmic stress granule"/>
    <property type="evidence" value="ECO:0007669"/>
    <property type="project" value="TreeGrafter"/>
</dbReference>
<dbReference type="InterPro" id="IPR040148">
    <property type="entry name" value="FMR1"/>
</dbReference>
<comment type="caution">
    <text evidence="4">The sequence shown here is derived from an EMBL/GenBank/DDBJ whole genome shotgun (WGS) entry which is preliminary data.</text>
</comment>
<dbReference type="GO" id="GO:0003730">
    <property type="term" value="F:mRNA 3'-UTR binding"/>
    <property type="evidence" value="ECO:0007669"/>
    <property type="project" value="TreeGrafter"/>
</dbReference>
<evidence type="ECO:0000256" key="2">
    <source>
        <dbReference type="SAM" id="MobiDB-lite"/>
    </source>
</evidence>
<dbReference type="Pfam" id="PF00013">
    <property type="entry name" value="KH_1"/>
    <property type="match status" value="2"/>
</dbReference>
<reference evidence="4" key="1">
    <citation type="submission" date="2021-02" db="EMBL/GenBank/DDBJ databases">
        <authorList>
            <person name="Dougan E. K."/>
            <person name="Rhodes N."/>
            <person name="Thang M."/>
            <person name="Chan C."/>
        </authorList>
    </citation>
    <scope>NUCLEOTIDE SEQUENCE</scope>
</reference>
<dbReference type="PROSITE" id="PS50084">
    <property type="entry name" value="KH_TYPE_1"/>
    <property type="match status" value="2"/>
</dbReference>
<evidence type="ECO:0000313" key="5">
    <source>
        <dbReference type="Proteomes" id="UP000601435"/>
    </source>
</evidence>
<dbReference type="InterPro" id="IPR036612">
    <property type="entry name" value="KH_dom_type_1_sf"/>
</dbReference>
<accession>A0A812RZ20</accession>
<feature type="compositionally biased region" description="Basic residues" evidence="2">
    <location>
        <begin position="385"/>
        <end position="394"/>
    </location>
</feature>
<keyword evidence="5" id="KW-1185">Reference proteome</keyword>
<dbReference type="Gene3D" id="3.30.1370.10">
    <property type="entry name" value="K Homology domain, type 1"/>
    <property type="match status" value="2"/>
</dbReference>
<dbReference type="PANTHER" id="PTHR10603:SF7">
    <property type="entry name" value="FRAGILE X MESSENGER RIBONUCLEOPROTEIN 1 HOMOLOG"/>
    <property type="match status" value="1"/>
</dbReference>
<dbReference type="InterPro" id="IPR004087">
    <property type="entry name" value="KH_dom"/>
</dbReference>
<dbReference type="GO" id="GO:0043488">
    <property type="term" value="P:regulation of mRNA stability"/>
    <property type="evidence" value="ECO:0007669"/>
    <property type="project" value="TreeGrafter"/>
</dbReference>
<dbReference type="SMART" id="SM00322">
    <property type="entry name" value="KH"/>
    <property type="match status" value="1"/>
</dbReference>
<dbReference type="EMBL" id="CAJNJA010020214">
    <property type="protein sequence ID" value="CAE7456523.1"/>
    <property type="molecule type" value="Genomic_DNA"/>
</dbReference>
<dbReference type="GO" id="GO:0005634">
    <property type="term" value="C:nucleus"/>
    <property type="evidence" value="ECO:0007669"/>
    <property type="project" value="TreeGrafter"/>
</dbReference>
<dbReference type="InterPro" id="IPR004088">
    <property type="entry name" value="KH_dom_type_1"/>
</dbReference>
<dbReference type="PANTHER" id="PTHR10603">
    <property type="entry name" value="FRAGILE X MENTAL RETARDATION SYNDROME-RELATED PROTEIN"/>
    <property type="match status" value="1"/>
</dbReference>
<dbReference type="AlphaFoldDB" id="A0A812RZ20"/>
<dbReference type="GO" id="GO:0048513">
    <property type="term" value="P:animal organ development"/>
    <property type="evidence" value="ECO:0007669"/>
    <property type="project" value="TreeGrafter"/>
</dbReference>
<feature type="region of interest" description="Disordered" evidence="2">
    <location>
        <begin position="167"/>
        <end position="401"/>
    </location>
</feature>
<protein>
    <submittedName>
        <fullName evidence="4">FXR2 protein</fullName>
    </submittedName>
</protein>
<keyword evidence="1" id="KW-0694">RNA-binding</keyword>
<name>A0A812RZ20_9DINO</name>
<gene>
    <name evidence="4" type="primary">FXR2</name>
    <name evidence="4" type="ORF">SNEC2469_LOCUS12715</name>
</gene>
<evidence type="ECO:0000259" key="3">
    <source>
        <dbReference type="SMART" id="SM00322"/>
    </source>
</evidence>
<sequence>MGSRPSARAKQWHSAQHQEVFHVDQTLVGRIIGKKGDNVRDIRERHGVEVWIEDPRRDSTACRVTVCGQTPETVKAARDELEFITVSISVDSEHVGWILGKGYQTITDIASKTKLHHARYDDKSKTLELCGLRSQVEDAKLMISVHREYLPVYKDMDEEQHAIQQSFDQLDGVANTKGKGKKGEKGKESKGEGKGEDDEGGKTRKGDEPSGRGWKGKDGKEGKEGKGKEGKEGKEGKKGKEGKSKGGKEGSYGKDGKASKGGDDGYAPREDNRSGGKGGGKEHGKENGKESGKEGSKGSGKDKGKAGSEGKDRERDGKEGKGNVSKEGKGKEGIDAKGKEPREGKSAKGKDEGKERGEGKSKGKYSHDEDGKGDGREAKGEGKGGKKGKGKTGKGRQLADMGSDIDFGDWTMEVLMKLDGGKHPSTGGGRTSHNVVMSGWHNAPTFCQRCSLLWTSPGYKEQWERHTPFIAGCLEALFIGPDGTEVRADVAKATNVCHLRLEACKSSRLRSSGLVGVMSSYELSFTEVATGKVLTDSCDLSSSKDVKLRVSTCLSDMILAGRLRLIYADGRACEADVKHAYHLRQIFDCVAKHTSRPPEFVRIFAGCKQGMVQLRYTQSWICGPDDEVVLEVHLRETIAELWSSQRLSLLRDGQDWHVDLSKTWTLEQVREVLARETLRPSRFVRFASEDLYHKAWNLDIGQSMNLEVQICPTVAELVNQSGVKIVNCMTGDEIELVAKEASCLESIQDLREHIARCRKLRATAVTLLANDKPLWDADLYDLCAISAGSTIGVCLRDPKLCEQGQHEELVFCNNGYNDKVCIHCGPEWLMERRTLEPARVWRQ</sequence>
<dbReference type="SUPFAM" id="SSF54791">
    <property type="entry name" value="Eukaryotic type KH-domain (KH-domain type I)"/>
    <property type="match status" value="2"/>
</dbReference>
<dbReference type="OrthoDB" id="448545at2759"/>
<dbReference type="GO" id="GO:0045182">
    <property type="term" value="F:translation regulator activity"/>
    <property type="evidence" value="ECO:0007669"/>
    <property type="project" value="TreeGrafter"/>
</dbReference>
<dbReference type="GO" id="GO:0045727">
    <property type="term" value="P:positive regulation of translation"/>
    <property type="evidence" value="ECO:0007669"/>
    <property type="project" value="TreeGrafter"/>
</dbReference>
<proteinExistence type="predicted"/>
<dbReference type="GO" id="GO:0051028">
    <property type="term" value="P:mRNA transport"/>
    <property type="evidence" value="ECO:0007669"/>
    <property type="project" value="TreeGrafter"/>
</dbReference>
<feature type="compositionally biased region" description="Basic and acidic residues" evidence="2">
    <location>
        <begin position="181"/>
        <end position="384"/>
    </location>
</feature>